<proteinExistence type="predicted"/>
<dbReference type="Proteomes" id="UP001152622">
    <property type="component" value="Chromosome 6"/>
</dbReference>
<comment type="caution">
    <text evidence="1">The sequence shown here is derived from an EMBL/GenBank/DDBJ whole genome shotgun (WGS) entry which is preliminary data.</text>
</comment>
<gene>
    <name evidence="1" type="ORF">SKAU_G00186480</name>
</gene>
<protein>
    <submittedName>
        <fullName evidence="1">Uncharacterized protein</fullName>
    </submittedName>
</protein>
<sequence>MANESQWICKEDGDPQLEQVSGTMVVWELATQSRPVMARVLVGVWDGSRRIAGPGSGPLLGSALGLPLLSEPLRDPLRPYLERPGGKTLAMAPYP</sequence>
<dbReference type="AlphaFoldDB" id="A0A9Q1IVY1"/>
<evidence type="ECO:0000313" key="2">
    <source>
        <dbReference type="Proteomes" id="UP001152622"/>
    </source>
</evidence>
<accession>A0A9Q1IVY1</accession>
<keyword evidence="2" id="KW-1185">Reference proteome</keyword>
<organism evidence="1 2">
    <name type="scientific">Synaphobranchus kaupii</name>
    <name type="common">Kaup's arrowtooth eel</name>
    <dbReference type="NCBI Taxonomy" id="118154"/>
    <lineage>
        <taxon>Eukaryota</taxon>
        <taxon>Metazoa</taxon>
        <taxon>Chordata</taxon>
        <taxon>Craniata</taxon>
        <taxon>Vertebrata</taxon>
        <taxon>Euteleostomi</taxon>
        <taxon>Actinopterygii</taxon>
        <taxon>Neopterygii</taxon>
        <taxon>Teleostei</taxon>
        <taxon>Anguilliformes</taxon>
        <taxon>Synaphobranchidae</taxon>
        <taxon>Synaphobranchus</taxon>
    </lineage>
</organism>
<dbReference type="EMBL" id="JAINUF010000006">
    <property type="protein sequence ID" value="KAJ8355854.1"/>
    <property type="molecule type" value="Genomic_DNA"/>
</dbReference>
<evidence type="ECO:0000313" key="1">
    <source>
        <dbReference type="EMBL" id="KAJ8355854.1"/>
    </source>
</evidence>
<reference evidence="1" key="1">
    <citation type="journal article" date="2023" name="Science">
        <title>Genome structures resolve the early diversification of teleost fishes.</title>
        <authorList>
            <person name="Parey E."/>
            <person name="Louis A."/>
            <person name="Montfort J."/>
            <person name="Bouchez O."/>
            <person name="Roques C."/>
            <person name="Iampietro C."/>
            <person name="Lluch J."/>
            <person name="Castinel A."/>
            <person name="Donnadieu C."/>
            <person name="Desvignes T."/>
            <person name="Floi Bucao C."/>
            <person name="Jouanno E."/>
            <person name="Wen M."/>
            <person name="Mejri S."/>
            <person name="Dirks R."/>
            <person name="Jansen H."/>
            <person name="Henkel C."/>
            <person name="Chen W.J."/>
            <person name="Zahm M."/>
            <person name="Cabau C."/>
            <person name="Klopp C."/>
            <person name="Thompson A.W."/>
            <person name="Robinson-Rechavi M."/>
            <person name="Braasch I."/>
            <person name="Lecointre G."/>
            <person name="Bobe J."/>
            <person name="Postlethwait J.H."/>
            <person name="Berthelot C."/>
            <person name="Roest Crollius H."/>
            <person name="Guiguen Y."/>
        </authorList>
    </citation>
    <scope>NUCLEOTIDE SEQUENCE</scope>
    <source>
        <strain evidence="1">WJC10195</strain>
    </source>
</reference>
<name>A0A9Q1IVY1_SYNKA</name>